<keyword evidence="3" id="KW-0808">Transferase</keyword>
<evidence type="ECO:0000256" key="1">
    <source>
        <dbReference type="SAM" id="Phobius"/>
    </source>
</evidence>
<keyword evidence="4" id="KW-1185">Reference proteome</keyword>
<dbReference type="PANTHER" id="PTHR31061">
    <property type="entry name" value="LD22376P"/>
    <property type="match status" value="1"/>
</dbReference>
<feature type="transmembrane region" description="Helical" evidence="1">
    <location>
        <begin position="113"/>
        <end position="136"/>
    </location>
</feature>
<feature type="transmembrane region" description="Helical" evidence="1">
    <location>
        <begin position="339"/>
        <end position="359"/>
    </location>
</feature>
<reference evidence="3 4" key="1">
    <citation type="submission" date="2018-06" db="EMBL/GenBank/DDBJ databases">
        <authorList>
            <consortium name="Pathogen Informatics"/>
            <person name="Doyle S."/>
        </authorList>
    </citation>
    <scope>NUCLEOTIDE SEQUENCE [LARGE SCALE GENOMIC DNA]</scope>
    <source>
        <strain evidence="3 4">NCTC13315</strain>
    </source>
</reference>
<dbReference type="OrthoDB" id="9788724at2"/>
<accession>A0A378I0N5</accession>
<feature type="transmembrane region" description="Helical" evidence="1">
    <location>
        <begin position="295"/>
        <end position="314"/>
    </location>
</feature>
<dbReference type="InterPro" id="IPR012429">
    <property type="entry name" value="HGSNAT_cat"/>
</dbReference>
<dbReference type="EMBL" id="UGNV01000001">
    <property type="protein sequence ID" value="STX28532.1"/>
    <property type="molecule type" value="Genomic_DNA"/>
</dbReference>
<feature type="transmembrane region" description="Helical" evidence="1">
    <location>
        <begin position="194"/>
        <end position="214"/>
    </location>
</feature>
<organism evidence="3 4">
    <name type="scientific">Legionella beliardensis</name>
    <dbReference type="NCBI Taxonomy" id="91822"/>
    <lineage>
        <taxon>Bacteria</taxon>
        <taxon>Pseudomonadati</taxon>
        <taxon>Pseudomonadota</taxon>
        <taxon>Gammaproteobacteria</taxon>
        <taxon>Legionellales</taxon>
        <taxon>Legionellaceae</taxon>
        <taxon>Legionella</taxon>
    </lineage>
</organism>
<feature type="transmembrane region" description="Helical" evidence="1">
    <location>
        <begin position="83"/>
        <end position="101"/>
    </location>
</feature>
<protein>
    <submittedName>
        <fullName evidence="3">Heparan-alpha-glucosaminide N-acetyltransferase</fullName>
    </submittedName>
</protein>
<sequence length="388" mass="44237">MVEQKNTITRLLSLDVFRGLTIAIMILVNSPGNQVAYSWLEHSSWNGCTLADLVFPFFIVIVGMSSVLALTNLKIKGASNKQLVGKIINRSVYLFILGLLLNSLPNHFDFSHLRILGVLQRIAICYFFSSILFLTTTIKTQKVIITVLLIGYWILISFFSPNQISIDHNLVSYFDQWLLSAHHLYRPMFDPEGLLSTLPAIASALFGNLLGFVLVSSRTKQQQLQWLISSGLILALLGFVWSLASPFNKFLWSSSYVLWTTGLAFLVFACCFTLIEIKHRLPWSKPFALFGRHALLVYILHVLFLKIQAIILVHNTQGELINLRLYITDLLFNRFSPENASFCYAAGYTLFWLFVLKFIPKKKLKFDNKARAAYQGQNPIHKKTDFEQ</sequence>
<feature type="transmembrane region" description="Helical" evidence="1">
    <location>
        <begin position="256"/>
        <end position="275"/>
    </location>
</feature>
<dbReference type="PANTHER" id="PTHR31061:SF36">
    <property type="entry name" value="HEPARAN-ALPHA-GLUCOSAMINIDE N-ACETYLTRANSFERASE CATALYTIC DOMAIN-CONTAINING PROTEIN"/>
    <property type="match status" value="1"/>
</dbReference>
<evidence type="ECO:0000313" key="3">
    <source>
        <dbReference type="EMBL" id="STX28532.1"/>
    </source>
</evidence>
<keyword evidence="1" id="KW-0472">Membrane</keyword>
<dbReference type="GO" id="GO:0016740">
    <property type="term" value="F:transferase activity"/>
    <property type="evidence" value="ECO:0007669"/>
    <property type="project" value="UniProtKB-KW"/>
</dbReference>
<dbReference type="AlphaFoldDB" id="A0A378I0N5"/>
<feature type="transmembrane region" description="Helical" evidence="1">
    <location>
        <begin position="226"/>
        <end position="244"/>
    </location>
</feature>
<feature type="domain" description="Heparan-alpha-glucosaminide N-acetyltransferase catalytic" evidence="2">
    <location>
        <begin position="10"/>
        <end position="226"/>
    </location>
</feature>
<evidence type="ECO:0000313" key="4">
    <source>
        <dbReference type="Proteomes" id="UP000254968"/>
    </source>
</evidence>
<gene>
    <name evidence="3" type="ORF">NCTC13315_01062</name>
</gene>
<keyword evidence="1" id="KW-1133">Transmembrane helix</keyword>
<evidence type="ECO:0000259" key="2">
    <source>
        <dbReference type="Pfam" id="PF07786"/>
    </source>
</evidence>
<dbReference type="Proteomes" id="UP000254968">
    <property type="component" value="Unassembled WGS sequence"/>
</dbReference>
<feature type="transmembrane region" description="Helical" evidence="1">
    <location>
        <begin position="12"/>
        <end position="30"/>
    </location>
</feature>
<feature type="transmembrane region" description="Helical" evidence="1">
    <location>
        <begin position="50"/>
        <end position="71"/>
    </location>
</feature>
<proteinExistence type="predicted"/>
<dbReference type="Pfam" id="PF07786">
    <property type="entry name" value="HGSNAT_cat"/>
    <property type="match status" value="1"/>
</dbReference>
<dbReference type="RefSeq" id="WP_115302272.1">
    <property type="nucleotide sequence ID" value="NZ_CAAAHO010000001.1"/>
</dbReference>
<keyword evidence="1" id="KW-0812">Transmembrane</keyword>
<name>A0A378I0N5_9GAMM</name>
<feature type="transmembrane region" description="Helical" evidence="1">
    <location>
        <begin position="143"/>
        <end position="160"/>
    </location>
</feature>